<dbReference type="EMBL" id="CP021780">
    <property type="protein sequence ID" value="ASA25845.1"/>
    <property type="molecule type" value="Genomic_DNA"/>
</dbReference>
<accession>A0A2Z2KN30</accession>
<dbReference type="KEGG" id="pdh:B9T62_37020"/>
<name>A0A2Z2KN30_9BACL</name>
<evidence type="ECO:0000313" key="2">
    <source>
        <dbReference type="EMBL" id="ASA25845.1"/>
    </source>
</evidence>
<keyword evidence="1" id="KW-0812">Transmembrane</keyword>
<dbReference type="OrthoDB" id="43895at2"/>
<keyword evidence="1" id="KW-1133">Transmembrane helix</keyword>
<evidence type="ECO:0000256" key="1">
    <source>
        <dbReference type="SAM" id="Phobius"/>
    </source>
</evidence>
<reference evidence="2 3" key="1">
    <citation type="submission" date="2017-06" db="EMBL/GenBank/DDBJ databases">
        <title>Complete genome sequence of Paenibacillus donghaensis KCTC 13049T isolated from East Sea sediment, South Korea.</title>
        <authorList>
            <person name="Jung B.K."/>
            <person name="Hong S.-J."/>
            <person name="Shin J.-H."/>
        </authorList>
    </citation>
    <scope>NUCLEOTIDE SEQUENCE [LARGE SCALE GENOMIC DNA]</scope>
    <source>
        <strain evidence="2 3">KCTC 13049</strain>
    </source>
</reference>
<organism evidence="2 3">
    <name type="scientific">Paenibacillus donghaensis</name>
    <dbReference type="NCBI Taxonomy" id="414771"/>
    <lineage>
        <taxon>Bacteria</taxon>
        <taxon>Bacillati</taxon>
        <taxon>Bacillota</taxon>
        <taxon>Bacilli</taxon>
        <taxon>Bacillales</taxon>
        <taxon>Paenibacillaceae</taxon>
        <taxon>Paenibacillus</taxon>
    </lineage>
</organism>
<dbReference type="RefSeq" id="WP_087919805.1">
    <property type="nucleotide sequence ID" value="NZ_CP021780.1"/>
</dbReference>
<feature type="transmembrane region" description="Helical" evidence="1">
    <location>
        <begin position="12"/>
        <end position="31"/>
    </location>
</feature>
<dbReference type="AlphaFoldDB" id="A0A2Z2KN30"/>
<dbReference type="Proteomes" id="UP000249890">
    <property type="component" value="Chromosome"/>
</dbReference>
<gene>
    <name evidence="2" type="ORF">B9T62_37020</name>
</gene>
<evidence type="ECO:0000313" key="3">
    <source>
        <dbReference type="Proteomes" id="UP000249890"/>
    </source>
</evidence>
<protein>
    <recommendedName>
        <fullName evidence="4">Peptidase MA-like domain-containing protein</fullName>
    </recommendedName>
</protein>
<evidence type="ECO:0008006" key="4">
    <source>
        <dbReference type="Google" id="ProtNLM"/>
    </source>
</evidence>
<sequence length="256" mass="29131">MILLRTKRIKIIGFSTILIFALVLLFLYLIYAKQTNAVLVNYSNMKQIAHNVYVEPEINESEKAGLINYVQTSTVKINALFGQKESTPVLIYAKSKKALENYADSDIGQTYYYPWNNYIVIGPSGYNENVIAHEFTHAELRKRLRNSSKVPIWFDEGLAAMVDGRFPDNEMIWNIQTNDGKESINFNLLDSHSAFQSNAKSHINYELACYEVSRWYGIVSTPGLLKLIDSLNKGGDFNDVYKGIESNLNNEANGKY</sequence>
<keyword evidence="3" id="KW-1185">Reference proteome</keyword>
<proteinExistence type="predicted"/>
<keyword evidence="1" id="KW-0472">Membrane</keyword>